<evidence type="ECO:0000313" key="3">
    <source>
        <dbReference type="Proteomes" id="UP000252519"/>
    </source>
</evidence>
<name>A0A368G734_ANCCA</name>
<evidence type="ECO:0000256" key="1">
    <source>
        <dbReference type="SAM" id="MobiDB-lite"/>
    </source>
</evidence>
<sequence>MSEYQFPVLSDPPPYPGISAFPPLKGKGYDDHPPPYPDTHRVVGNSERFQIPGGSDLYWSSIFVYGPECKPASIRDRCFSRQQRRRKEILHKVSGVAKAGRLLAIMGSRSLHSSNNTTCSLAQ</sequence>
<accession>A0A368G734</accession>
<dbReference type="OrthoDB" id="66620at2759"/>
<evidence type="ECO:0000313" key="2">
    <source>
        <dbReference type="EMBL" id="RCN38820.1"/>
    </source>
</evidence>
<keyword evidence="3" id="KW-1185">Reference proteome</keyword>
<proteinExistence type="predicted"/>
<feature type="region of interest" description="Disordered" evidence="1">
    <location>
        <begin position="1"/>
        <end position="36"/>
    </location>
</feature>
<gene>
    <name evidence="2" type="ORF">ANCCAN_15255</name>
</gene>
<feature type="compositionally biased region" description="Basic and acidic residues" evidence="1">
    <location>
        <begin position="27"/>
        <end position="36"/>
    </location>
</feature>
<dbReference type="AlphaFoldDB" id="A0A368G734"/>
<organism evidence="2 3">
    <name type="scientific">Ancylostoma caninum</name>
    <name type="common">Dog hookworm</name>
    <dbReference type="NCBI Taxonomy" id="29170"/>
    <lineage>
        <taxon>Eukaryota</taxon>
        <taxon>Metazoa</taxon>
        <taxon>Ecdysozoa</taxon>
        <taxon>Nematoda</taxon>
        <taxon>Chromadorea</taxon>
        <taxon>Rhabditida</taxon>
        <taxon>Rhabditina</taxon>
        <taxon>Rhabditomorpha</taxon>
        <taxon>Strongyloidea</taxon>
        <taxon>Ancylostomatidae</taxon>
        <taxon>Ancylostomatinae</taxon>
        <taxon>Ancylostoma</taxon>
    </lineage>
</organism>
<dbReference type="STRING" id="29170.A0A368G734"/>
<dbReference type="Proteomes" id="UP000252519">
    <property type="component" value="Unassembled WGS sequence"/>
</dbReference>
<reference evidence="2 3" key="1">
    <citation type="submission" date="2014-10" db="EMBL/GenBank/DDBJ databases">
        <title>Draft genome of the hookworm Ancylostoma caninum.</title>
        <authorList>
            <person name="Mitreva M."/>
        </authorList>
    </citation>
    <scope>NUCLEOTIDE SEQUENCE [LARGE SCALE GENOMIC DNA]</scope>
    <source>
        <strain evidence="2 3">Baltimore</strain>
    </source>
</reference>
<protein>
    <submittedName>
        <fullName evidence="2">Uncharacterized protein</fullName>
    </submittedName>
</protein>
<comment type="caution">
    <text evidence="2">The sequence shown here is derived from an EMBL/GenBank/DDBJ whole genome shotgun (WGS) entry which is preliminary data.</text>
</comment>
<dbReference type="EMBL" id="JOJR01000374">
    <property type="protein sequence ID" value="RCN38820.1"/>
    <property type="molecule type" value="Genomic_DNA"/>
</dbReference>